<proteinExistence type="predicted"/>
<sequence>MKLSMYVGCEFASGHRTGFDFDVELTENEMRELAREFLNNEDAYQDFETIKERHESLYRKIRSYGRDVLDDEMGEDTIKTDIKIAWGDNVEEVFESLNLQYVK</sequence>
<name>A0A5P8E7A2_9BACT</name>
<evidence type="ECO:0000313" key="1">
    <source>
        <dbReference type="EMBL" id="QFQ12871.1"/>
    </source>
</evidence>
<dbReference type="AlphaFoldDB" id="A0A5P8E7A2"/>
<accession>A0A5P8E7A2</accession>
<organism evidence="1 2">
    <name type="scientific">Pseudoprevotella muciniphila</name>
    <dbReference type="NCBI Taxonomy" id="2133944"/>
    <lineage>
        <taxon>Bacteria</taxon>
        <taxon>Pseudomonadati</taxon>
        <taxon>Bacteroidota</taxon>
        <taxon>Bacteroidia</taxon>
        <taxon>Bacteroidales</taxon>
        <taxon>Prevotellaceae</taxon>
        <taxon>Pseudoprevotella</taxon>
    </lineage>
</organism>
<keyword evidence="2" id="KW-1185">Reference proteome</keyword>
<dbReference type="EMBL" id="CP033459">
    <property type="protein sequence ID" value="QFQ12871.1"/>
    <property type="molecule type" value="Genomic_DNA"/>
</dbReference>
<evidence type="ECO:0000313" key="2">
    <source>
        <dbReference type="Proteomes" id="UP000249375"/>
    </source>
</evidence>
<gene>
    <name evidence="1" type="ORF">C7Y71_007495</name>
</gene>
<protein>
    <submittedName>
        <fullName evidence="1">Uncharacterized protein</fullName>
    </submittedName>
</protein>
<dbReference type="Proteomes" id="UP000249375">
    <property type="component" value="Chromosome"/>
</dbReference>
<dbReference type="KEGG" id="alq:C7Y71_007495"/>
<reference evidence="1 2" key="1">
    <citation type="submission" date="2018-11" db="EMBL/GenBank/DDBJ databases">
        <authorList>
            <person name="Na S.W."/>
            <person name="Baik M."/>
        </authorList>
    </citation>
    <scope>NUCLEOTIDE SEQUENCE [LARGE SCALE GENOMIC DNA]</scope>
    <source>
        <strain evidence="1 2">E39</strain>
    </source>
</reference>